<feature type="domain" description="ABC transporter" evidence="9">
    <location>
        <begin position="346"/>
        <end position="581"/>
    </location>
</feature>
<feature type="transmembrane region" description="Helical" evidence="8">
    <location>
        <begin position="174"/>
        <end position="192"/>
    </location>
</feature>
<dbReference type="GO" id="GO:0015421">
    <property type="term" value="F:ABC-type oligopeptide transporter activity"/>
    <property type="evidence" value="ECO:0007669"/>
    <property type="project" value="TreeGrafter"/>
</dbReference>
<dbReference type="GO" id="GO:0016887">
    <property type="term" value="F:ATP hydrolysis activity"/>
    <property type="evidence" value="ECO:0007669"/>
    <property type="project" value="InterPro"/>
</dbReference>
<dbReference type="InterPro" id="IPR039421">
    <property type="entry name" value="Type_1_exporter"/>
</dbReference>
<evidence type="ECO:0000259" key="9">
    <source>
        <dbReference type="PROSITE" id="PS50893"/>
    </source>
</evidence>
<evidence type="ECO:0000256" key="1">
    <source>
        <dbReference type="ARBA" id="ARBA00004651"/>
    </source>
</evidence>
<dbReference type="InterPro" id="IPR003593">
    <property type="entry name" value="AAA+_ATPase"/>
</dbReference>
<dbReference type="CDD" id="cd18552">
    <property type="entry name" value="ABC_6TM_MsbA_like"/>
    <property type="match status" value="1"/>
</dbReference>
<gene>
    <name evidence="11" type="ORF">TISLANDTSLP1_02170</name>
</gene>
<evidence type="ECO:0000256" key="5">
    <source>
        <dbReference type="ARBA" id="ARBA00022840"/>
    </source>
</evidence>
<dbReference type="GO" id="GO:0005886">
    <property type="term" value="C:plasma membrane"/>
    <property type="evidence" value="ECO:0007669"/>
    <property type="project" value="UniProtKB-SubCell"/>
</dbReference>
<proteinExistence type="predicted"/>
<dbReference type="EMBL" id="BSDX01000001">
    <property type="protein sequence ID" value="GLI52524.1"/>
    <property type="molecule type" value="Genomic_DNA"/>
</dbReference>
<evidence type="ECO:0000259" key="10">
    <source>
        <dbReference type="PROSITE" id="PS50929"/>
    </source>
</evidence>
<evidence type="ECO:0000256" key="7">
    <source>
        <dbReference type="ARBA" id="ARBA00023136"/>
    </source>
</evidence>
<keyword evidence="4" id="KW-0547">Nucleotide-binding</keyword>
<dbReference type="PROSITE" id="PS50929">
    <property type="entry name" value="ABC_TM1F"/>
    <property type="match status" value="1"/>
</dbReference>
<accession>A0A9W6GCA0</accession>
<dbReference type="PANTHER" id="PTHR43394:SF1">
    <property type="entry name" value="ATP-BINDING CASSETTE SUB-FAMILY B MEMBER 10, MITOCHONDRIAL"/>
    <property type="match status" value="1"/>
</dbReference>
<keyword evidence="7 8" id="KW-0472">Membrane</keyword>
<dbReference type="SUPFAM" id="SSF90123">
    <property type="entry name" value="ABC transporter transmembrane region"/>
    <property type="match status" value="1"/>
</dbReference>
<dbReference type="PROSITE" id="PS50893">
    <property type="entry name" value="ABC_TRANSPORTER_2"/>
    <property type="match status" value="1"/>
</dbReference>
<dbReference type="Pfam" id="PF00664">
    <property type="entry name" value="ABC_membrane"/>
    <property type="match status" value="1"/>
</dbReference>
<feature type="transmembrane region" description="Helical" evidence="8">
    <location>
        <begin position="152"/>
        <end position="168"/>
    </location>
</feature>
<dbReference type="Gene3D" id="1.20.1560.10">
    <property type="entry name" value="ABC transporter type 1, transmembrane domain"/>
    <property type="match status" value="1"/>
</dbReference>
<keyword evidence="12" id="KW-1185">Reference proteome</keyword>
<dbReference type="GO" id="GO:0005524">
    <property type="term" value="F:ATP binding"/>
    <property type="evidence" value="ECO:0007669"/>
    <property type="project" value="UniProtKB-KW"/>
</dbReference>
<name>A0A9W6GCA0_9BACT</name>
<dbReference type="PROSITE" id="PS00211">
    <property type="entry name" value="ABC_TRANSPORTER_1"/>
    <property type="match status" value="1"/>
</dbReference>
<evidence type="ECO:0000256" key="2">
    <source>
        <dbReference type="ARBA" id="ARBA00022448"/>
    </source>
</evidence>
<sequence length="589" mass="67163">MEIEKYFKIKFKKLWLDDFAVFWRLIKEHRLRLLFALLCSLSISGINGAIAWSVKPAMDQIFIKKSAEFLYLIPLLVIILFSLRGVFTFINNYIMNSVGSKIVKFVRDALYEKLLKLPMSFFCRDSSGNLISKVLNDADLLKSTVSNTIKDFLVEGLTVIVLACVAFYRRWDLALLSFVVIPLMLYSMTEFGKRMKDIGMKTRLRIAKITTLLHETLQGIKIIKAFTMESDMKQRYRNALHEHYRNIMREVRTEEFTNLISETIAGIGVAIILFYGGYLVVNDKISSGDFFSFATAVILMYTPLKRLSRVNASFQRGRNVIERLREIIFVEHEPEKGEKREINGHIVFKNVSFRYPLSKDYTLKDINFEIQAGETVAIVGPSGAGKSTITELLAGFWYPTEGDILIDGVSIRDFSLHSLRSQIALVTQDIILFNDSVINNIKFGNISSTKEEVERAAIMADAHDFIIKLPKGYESMVGEKGILLSGGQKQRITIARAILREPKILIFDEATASLDTESEEKIQRALEQMRKGRTTLVIAHRLSTIKRADKIIVMDKGRIIEQGTHEELLAKGGLYSELWHLQFSEPSFS</sequence>
<evidence type="ECO:0000256" key="6">
    <source>
        <dbReference type="ARBA" id="ARBA00022989"/>
    </source>
</evidence>
<dbReference type="Gene3D" id="3.40.50.300">
    <property type="entry name" value="P-loop containing nucleotide triphosphate hydrolases"/>
    <property type="match status" value="1"/>
</dbReference>
<feature type="transmembrane region" description="Helical" evidence="8">
    <location>
        <begin position="33"/>
        <end position="54"/>
    </location>
</feature>
<dbReference type="Pfam" id="PF00005">
    <property type="entry name" value="ABC_tran"/>
    <property type="match status" value="1"/>
</dbReference>
<keyword evidence="6 8" id="KW-1133">Transmembrane helix</keyword>
<evidence type="ECO:0000256" key="3">
    <source>
        <dbReference type="ARBA" id="ARBA00022692"/>
    </source>
</evidence>
<dbReference type="FunFam" id="3.40.50.300:FF:000287">
    <property type="entry name" value="Multidrug ABC transporter ATP-binding protein"/>
    <property type="match status" value="1"/>
</dbReference>
<dbReference type="InterPro" id="IPR027417">
    <property type="entry name" value="P-loop_NTPase"/>
</dbReference>
<feature type="domain" description="ABC transmembrane type-1" evidence="10">
    <location>
        <begin position="34"/>
        <end position="316"/>
    </location>
</feature>
<keyword evidence="3 8" id="KW-0812">Transmembrane</keyword>
<organism evidence="11 12">
    <name type="scientific">Thermodesulfovibrio yellowstonii</name>
    <dbReference type="NCBI Taxonomy" id="28262"/>
    <lineage>
        <taxon>Bacteria</taxon>
        <taxon>Pseudomonadati</taxon>
        <taxon>Nitrospirota</taxon>
        <taxon>Thermodesulfovibrionia</taxon>
        <taxon>Thermodesulfovibrionales</taxon>
        <taxon>Thermodesulfovibrionaceae</taxon>
        <taxon>Thermodesulfovibrio</taxon>
    </lineage>
</organism>
<protein>
    <submittedName>
        <fullName evidence="11">ABC transporter ATP-binding protein</fullName>
    </submittedName>
</protein>
<dbReference type="InterPro" id="IPR011527">
    <property type="entry name" value="ABC1_TM_dom"/>
</dbReference>
<dbReference type="SUPFAM" id="SSF52540">
    <property type="entry name" value="P-loop containing nucleoside triphosphate hydrolases"/>
    <property type="match status" value="1"/>
</dbReference>
<dbReference type="SMART" id="SM00382">
    <property type="entry name" value="AAA"/>
    <property type="match status" value="1"/>
</dbReference>
<keyword evidence="5 11" id="KW-0067">ATP-binding</keyword>
<dbReference type="PANTHER" id="PTHR43394">
    <property type="entry name" value="ATP-DEPENDENT PERMEASE MDL1, MITOCHONDRIAL"/>
    <property type="match status" value="1"/>
</dbReference>
<comment type="subcellular location">
    <subcellularLocation>
        <location evidence="1">Cell membrane</location>
        <topology evidence="1">Multi-pass membrane protein</topology>
    </subcellularLocation>
</comment>
<comment type="caution">
    <text evidence="11">The sequence shown here is derived from an EMBL/GenBank/DDBJ whole genome shotgun (WGS) entry which is preliminary data.</text>
</comment>
<evidence type="ECO:0000256" key="8">
    <source>
        <dbReference type="SAM" id="Phobius"/>
    </source>
</evidence>
<dbReference type="InterPro" id="IPR017871">
    <property type="entry name" value="ABC_transporter-like_CS"/>
</dbReference>
<dbReference type="AlphaFoldDB" id="A0A9W6GCA0"/>
<dbReference type="FunFam" id="1.20.1560.10:FF:000243">
    <property type="entry name" value="ABC transporter (MsbA subfamily)"/>
    <property type="match status" value="1"/>
</dbReference>
<dbReference type="InterPro" id="IPR003439">
    <property type="entry name" value="ABC_transporter-like_ATP-bd"/>
</dbReference>
<evidence type="ECO:0000256" key="4">
    <source>
        <dbReference type="ARBA" id="ARBA00022741"/>
    </source>
</evidence>
<feature type="transmembrane region" description="Helical" evidence="8">
    <location>
        <begin position="69"/>
        <end position="94"/>
    </location>
</feature>
<evidence type="ECO:0000313" key="11">
    <source>
        <dbReference type="EMBL" id="GLI52524.1"/>
    </source>
</evidence>
<keyword evidence="2" id="KW-0813">Transport</keyword>
<reference evidence="11" key="1">
    <citation type="submission" date="2022-12" db="EMBL/GenBank/DDBJ databases">
        <title>Reference genome sequencing for broad-spectrum identification of bacterial and archaeal isolates by mass spectrometry.</title>
        <authorList>
            <person name="Sekiguchi Y."/>
            <person name="Tourlousse D.M."/>
        </authorList>
    </citation>
    <scope>NUCLEOTIDE SEQUENCE</scope>
    <source>
        <strain evidence="11">TSL-P1</strain>
    </source>
</reference>
<evidence type="ECO:0000313" key="12">
    <source>
        <dbReference type="Proteomes" id="UP001144297"/>
    </source>
</evidence>
<dbReference type="Proteomes" id="UP001144297">
    <property type="component" value="Unassembled WGS sequence"/>
</dbReference>
<dbReference type="InterPro" id="IPR036640">
    <property type="entry name" value="ABC1_TM_sf"/>
</dbReference>
<feature type="transmembrane region" description="Helical" evidence="8">
    <location>
        <begin position="256"/>
        <end position="278"/>
    </location>
</feature>